<sequence length="584" mass="64360">MVGSEQYTTSKRTQRFRFTVLASVLIVGAVIFLAIGSSKNDKEREEHVVSKGLRRWKKTSNVLKDACSSTLHPELCVSSIASYGGLSSKADHMEIVESAVRVGIGAVEKAKAHVRRLSRPGLDFRQRGALKDCMEMFDDTLEELQDTLTDLQNATFMSLPKYADDLKTLLSGAITNQYTCLDGFHLCKGHLRQDLNAELLNISHLVSNSLAMVCNFSQQANLALGNADSLSDRRRRLLSNDFMSSDDHGFPSWMSAGDRRLLQTPAQNINANAVVAKDGSGSYTTISAAVAAAPEKSTSRYVIHIKKGVYQENVDIPKNKHNLMFIGDGKDVTVVTANRNVVDGYTTFHSATAAVTGKGFVARDMTFKNTAGPTKHQAVALRVGSDLSAFLRCTFEGYQDTLYVHSLRQFYRECDVYGTVDFVFGNAAVVLQNCNIMARKPSANQKIMYTAQGREDPNQNTGISIQNCRLSATSDLVAAKSSFQVYLGRPWKQYSRTVILQSHLDDLIHPAGWHEWDGNFALSTLYYGEYMNRGPGAATANRVKWGGHRVITSSSEANQFTVNQFLQGDSWLPATGVQYTAGFT</sequence>
<evidence type="ECO:0000256" key="2">
    <source>
        <dbReference type="ARBA" id="ARBA00006027"/>
    </source>
</evidence>
<proteinExistence type="evidence at transcript level"/>
<dbReference type="InterPro" id="IPR033131">
    <property type="entry name" value="Pectinesterase_Asp_AS"/>
</dbReference>
<evidence type="ECO:0000256" key="6">
    <source>
        <dbReference type="ARBA" id="ARBA00023085"/>
    </source>
</evidence>
<keyword evidence="11" id="KW-0812">Transmembrane</keyword>
<evidence type="ECO:0000313" key="13">
    <source>
        <dbReference type="EMBL" id="ABZ89800.1"/>
    </source>
</evidence>
<comment type="function">
    <text evidence="10">Acts in the modification of cell walls via demethylesterification of cell wall pectin.</text>
</comment>
<protein>
    <recommendedName>
        <fullName evidence="4 10">Pectinesterase</fullName>
        <ecNumber evidence="4 10">3.1.1.11</ecNumber>
    </recommendedName>
</protein>
<dbReference type="CDD" id="cd15798">
    <property type="entry name" value="PMEI-like_3"/>
    <property type="match status" value="1"/>
</dbReference>
<comment type="pathway">
    <text evidence="1 10">Glycan metabolism; pectin degradation; 2-dehydro-3-deoxy-D-gluconate from pectin: step 1/5.</text>
</comment>
<dbReference type="SMART" id="SM00856">
    <property type="entry name" value="PMEI"/>
    <property type="match status" value="1"/>
</dbReference>
<dbReference type="InterPro" id="IPR011050">
    <property type="entry name" value="Pectin_lyase_fold/virulence"/>
</dbReference>
<dbReference type="EMBL" id="EU304329">
    <property type="protein sequence ID" value="ABZ89800.1"/>
    <property type="molecule type" value="mRNA"/>
</dbReference>
<reference evidence="13" key="1">
    <citation type="submission" date="2007-11" db="EMBL/GenBank/DDBJ databases">
        <authorList>
            <person name="Chu F.-H."/>
            <person name="Liao Y.-Y."/>
        </authorList>
    </citation>
    <scope>NUCLEOTIDE SEQUENCE</scope>
</reference>
<evidence type="ECO:0000256" key="11">
    <source>
        <dbReference type="SAM" id="Phobius"/>
    </source>
</evidence>
<evidence type="ECO:0000256" key="4">
    <source>
        <dbReference type="ARBA" id="ARBA00013229"/>
    </source>
</evidence>
<dbReference type="Gene3D" id="1.20.140.40">
    <property type="entry name" value="Invertase/pectin methylesterase inhibitor family protein"/>
    <property type="match status" value="1"/>
</dbReference>
<keyword evidence="8" id="KW-0325">Glycoprotein</keyword>
<dbReference type="GO" id="GO:0004857">
    <property type="term" value="F:enzyme inhibitor activity"/>
    <property type="evidence" value="ECO:0007669"/>
    <property type="project" value="InterPro"/>
</dbReference>
<dbReference type="PANTHER" id="PTHR31707">
    <property type="entry name" value="PECTINESTERASE"/>
    <property type="match status" value="1"/>
</dbReference>
<dbReference type="SUPFAM" id="SSF51126">
    <property type="entry name" value="Pectin lyase-like"/>
    <property type="match status" value="1"/>
</dbReference>
<dbReference type="InterPro" id="IPR035513">
    <property type="entry name" value="Invertase/methylesterase_inhib"/>
</dbReference>
<dbReference type="SUPFAM" id="SSF101148">
    <property type="entry name" value="Plant invertase/pectin methylesterase inhibitor"/>
    <property type="match status" value="1"/>
</dbReference>
<dbReference type="GO" id="GO:0042545">
    <property type="term" value="P:cell wall modification"/>
    <property type="evidence" value="ECO:0007669"/>
    <property type="project" value="UniProtKB-UniRule"/>
</dbReference>
<keyword evidence="5 10" id="KW-0378">Hydrolase</keyword>
<dbReference type="FunFam" id="2.160.20.10:FF:000001">
    <property type="entry name" value="Pectinesterase"/>
    <property type="match status" value="1"/>
</dbReference>
<comment type="similarity">
    <text evidence="2">In the N-terminal section; belongs to the PMEI family.</text>
</comment>
<evidence type="ECO:0000256" key="3">
    <source>
        <dbReference type="ARBA" id="ARBA00007786"/>
    </source>
</evidence>
<evidence type="ECO:0000256" key="9">
    <source>
        <dbReference type="PROSITE-ProRule" id="PRU10040"/>
    </source>
</evidence>
<dbReference type="PROSITE" id="PS00503">
    <property type="entry name" value="PECTINESTERASE_2"/>
    <property type="match status" value="1"/>
</dbReference>
<dbReference type="Pfam" id="PF01095">
    <property type="entry name" value="Pectinesterase"/>
    <property type="match status" value="1"/>
</dbReference>
<dbReference type="EC" id="3.1.1.11" evidence="4 10"/>
<dbReference type="UniPathway" id="UPA00545">
    <property type="reaction ID" value="UER00823"/>
</dbReference>
<dbReference type="PROSITE" id="PS00800">
    <property type="entry name" value="PECTINESTERASE_1"/>
    <property type="match status" value="1"/>
</dbReference>
<feature type="active site" evidence="9">
    <location>
        <position position="421"/>
    </location>
</feature>
<evidence type="ECO:0000259" key="12">
    <source>
        <dbReference type="SMART" id="SM00856"/>
    </source>
</evidence>
<dbReference type="InterPro" id="IPR000070">
    <property type="entry name" value="Pectinesterase_cat"/>
</dbReference>
<evidence type="ECO:0000256" key="7">
    <source>
        <dbReference type="ARBA" id="ARBA00023157"/>
    </source>
</evidence>
<comment type="subcellular location">
    <subcellularLocation>
        <location evidence="10">Secreted</location>
        <location evidence="10">Cell wall</location>
    </subcellularLocation>
</comment>
<dbReference type="InterPro" id="IPR012334">
    <property type="entry name" value="Pectin_lyas_fold"/>
</dbReference>
<dbReference type="InterPro" id="IPR006501">
    <property type="entry name" value="Pectinesterase_inhib_dom"/>
</dbReference>
<dbReference type="Gene3D" id="2.160.20.10">
    <property type="entry name" value="Single-stranded right-handed beta-helix, Pectin lyase-like"/>
    <property type="match status" value="1"/>
</dbReference>
<dbReference type="GO" id="GO:0030599">
    <property type="term" value="F:pectinesterase activity"/>
    <property type="evidence" value="ECO:0007669"/>
    <property type="project" value="UniProtKB-UniRule"/>
</dbReference>
<accession>B7SIX2</accession>
<evidence type="ECO:0000256" key="5">
    <source>
        <dbReference type="ARBA" id="ARBA00022801"/>
    </source>
</evidence>
<feature type="domain" description="Pectinesterase inhibitor" evidence="12">
    <location>
        <begin position="58"/>
        <end position="212"/>
    </location>
</feature>
<keyword evidence="7" id="KW-1015">Disulfide bond</keyword>
<dbReference type="FunFam" id="1.20.140.40:FF:000010">
    <property type="entry name" value="Pectinesterase"/>
    <property type="match status" value="1"/>
</dbReference>
<dbReference type="InterPro" id="IPR018040">
    <property type="entry name" value="Pectinesterase_Tyr_AS"/>
</dbReference>
<keyword evidence="11" id="KW-0472">Membrane</keyword>
<keyword evidence="10" id="KW-0134">Cell wall</keyword>
<evidence type="ECO:0000256" key="10">
    <source>
        <dbReference type="RuleBase" id="RU000589"/>
    </source>
</evidence>
<keyword evidence="11" id="KW-1133">Transmembrane helix</keyword>
<feature type="transmembrane region" description="Helical" evidence="11">
    <location>
        <begin position="16"/>
        <end position="35"/>
    </location>
</feature>
<keyword evidence="6 10" id="KW-0063">Aspartyl esterase</keyword>
<dbReference type="Pfam" id="PF04043">
    <property type="entry name" value="PMEI"/>
    <property type="match status" value="1"/>
</dbReference>
<keyword evidence="10" id="KW-0961">Cell wall biogenesis/degradation</keyword>
<dbReference type="NCBIfam" id="TIGR01614">
    <property type="entry name" value="PME_inhib"/>
    <property type="match status" value="1"/>
</dbReference>
<organism evidence="13">
    <name type="scientific">Taiwania cryptomerioides</name>
    <name type="common">Coffin tree</name>
    <dbReference type="NCBI Taxonomy" id="50187"/>
    <lineage>
        <taxon>Eukaryota</taxon>
        <taxon>Viridiplantae</taxon>
        <taxon>Streptophyta</taxon>
        <taxon>Embryophyta</taxon>
        <taxon>Tracheophyta</taxon>
        <taxon>Spermatophyta</taxon>
        <taxon>Pinopsida</taxon>
        <taxon>Pinidae</taxon>
        <taxon>Conifers II</taxon>
        <taxon>Cupressales</taxon>
        <taxon>Cupressaceae</taxon>
        <taxon>Taiwania</taxon>
    </lineage>
</organism>
<evidence type="ECO:0000256" key="8">
    <source>
        <dbReference type="ARBA" id="ARBA00023180"/>
    </source>
</evidence>
<evidence type="ECO:0000256" key="1">
    <source>
        <dbReference type="ARBA" id="ARBA00005184"/>
    </source>
</evidence>
<keyword evidence="10" id="KW-0964">Secreted</keyword>
<comment type="similarity">
    <text evidence="3">In the C-terminal section; belongs to the pectinesterase family.</text>
</comment>
<dbReference type="AlphaFoldDB" id="B7SIX2"/>
<dbReference type="GO" id="GO:0045490">
    <property type="term" value="P:pectin catabolic process"/>
    <property type="evidence" value="ECO:0007669"/>
    <property type="project" value="UniProtKB-UniRule"/>
</dbReference>
<comment type="catalytic activity">
    <reaction evidence="10">
        <text>[(1-&gt;4)-alpha-D-galacturonosyl methyl ester](n) + n H2O = [(1-&gt;4)-alpha-D-galacturonosyl](n) + n methanol + n H(+)</text>
        <dbReference type="Rhea" id="RHEA:22380"/>
        <dbReference type="Rhea" id="RHEA-COMP:14570"/>
        <dbReference type="Rhea" id="RHEA-COMP:14573"/>
        <dbReference type="ChEBI" id="CHEBI:15377"/>
        <dbReference type="ChEBI" id="CHEBI:15378"/>
        <dbReference type="ChEBI" id="CHEBI:17790"/>
        <dbReference type="ChEBI" id="CHEBI:140522"/>
        <dbReference type="ChEBI" id="CHEBI:140523"/>
        <dbReference type="EC" id="3.1.1.11"/>
    </reaction>
</comment>
<name>B7SIX2_TAICR</name>